<feature type="region of interest" description="N-terminal hotdog fold" evidence="9">
    <location>
        <begin position="963"/>
        <end position="1100"/>
    </location>
</feature>
<dbReference type="Pfam" id="PF00698">
    <property type="entry name" value="Acyl_transf_1"/>
    <property type="match status" value="1"/>
</dbReference>
<evidence type="ECO:0000256" key="1">
    <source>
        <dbReference type="ARBA" id="ARBA00022450"/>
    </source>
</evidence>
<keyword evidence="7" id="KW-0012">Acyltransferase</keyword>
<dbReference type="InterPro" id="IPR020843">
    <property type="entry name" value="ER"/>
</dbReference>
<dbReference type="eggNOG" id="KOG1178">
    <property type="taxonomic scope" value="Eukaryota"/>
</dbReference>
<dbReference type="Gene3D" id="3.90.180.10">
    <property type="entry name" value="Medium-chain alcohol dehydrogenases, catalytic domain"/>
    <property type="match status" value="1"/>
</dbReference>
<dbReference type="Pfam" id="PF14765">
    <property type="entry name" value="PS-DH"/>
    <property type="match status" value="1"/>
</dbReference>
<dbReference type="Pfam" id="PF08659">
    <property type="entry name" value="KR"/>
    <property type="match status" value="1"/>
</dbReference>
<dbReference type="GO" id="GO:0044550">
    <property type="term" value="P:secondary metabolite biosynthetic process"/>
    <property type="evidence" value="ECO:0007669"/>
    <property type="project" value="TreeGrafter"/>
</dbReference>
<dbReference type="GO" id="GO:0006633">
    <property type="term" value="P:fatty acid biosynthetic process"/>
    <property type="evidence" value="ECO:0007669"/>
    <property type="project" value="TreeGrafter"/>
</dbReference>
<feature type="domain" description="PKS/mFAS DH" evidence="13">
    <location>
        <begin position="963"/>
        <end position="1278"/>
    </location>
</feature>
<dbReference type="InterPro" id="IPR001242">
    <property type="entry name" value="Condensation_dom"/>
</dbReference>
<evidence type="ECO:0000256" key="4">
    <source>
        <dbReference type="ARBA" id="ARBA00022679"/>
    </source>
</evidence>
<gene>
    <name evidence="14" type="ORF">W97_05335</name>
</gene>
<evidence type="ECO:0000259" key="13">
    <source>
        <dbReference type="PROSITE" id="PS52019"/>
    </source>
</evidence>
<dbReference type="SMART" id="SM00825">
    <property type="entry name" value="PKS_KS"/>
    <property type="match status" value="1"/>
</dbReference>
<dbReference type="Pfam" id="PF08240">
    <property type="entry name" value="ADH_N"/>
    <property type="match status" value="1"/>
</dbReference>
<feature type="domain" description="Carrier" evidence="11">
    <location>
        <begin position="3398"/>
        <end position="3474"/>
    </location>
</feature>
<dbReference type="Gene3D" id="3.30.70.3290">
    <property type="match status" value="1"/>
</dbReference>
<name>R7YW39_CONA1</name>
<dbReference type="InterPro" id="IPR042099">
    <property type="entry name" value="ANL_N_sf"/>
</dbReference>
<reference evidence="15" key="1">
    <citation type="submission" date="2012-06" db="EMBL/GenBank/DDBJ databases">
        <title>The genome sequence of Coniosporium apollinis CBS 100218.</title>
        <authorList>
            <consortium name="The Broad Institute Genome Sequencing Platform"/>
            <person name="Cuomo C."/>
            <person name="Gorbushina A."/>
            <person name="Noack S."/>
            <person name="Walker B."/>
            <person name="Young S.K."/>
            <person name="Zeng Q."/>
            <person name="Gargeya S."/>
            <person name="Fitzgerald M."/>
            <person name="Haas B."/>
            <person name="Abouelleil A."/>
            <person name="Alvarado L."/>
            <person name="Arachchi H.M."/>
            <person name="Berlin A.M."/>
            <person name="Chapman S.B."/>
            <person name="Goldberg J."/>
            <person name="Griggs A."/>
            <person name="Gujja S."/>
            <person name="Hansen M."/>
            <person name="Howarth C."/>
            <person name="Imamovic A."/>
            <person name="Larimer J."/>
            <person name="McCowan C."/>
            <person name="Montmayeur A."/>
            <person name="Murphy C."/>
            <person name="Neiman D."/>
            <person name="Pearson M."/>
            <person name="Priest M."/>
            <person name="Roberts A."/>
            <person name="Saif S."/>
            <person name="Shea T."/>
            <person name="Sisk P."/>
            <person name="Sykes S."/>
            <person name="Wortman J."/>
            <person name="Nusbaum C."/>
            <person name="Birren B."/>
        </authorList>
    </citation>
    <scope>NUCLEOTIDE SEQUENCE [LARGE SCALE GENOMIC DNA]</scope>
    <source>
        <strain evidence="15">CBS 100218</strain>
    </source>
</reference>
<dbReference type="FunFam" id="3.40.47.10:FF:000019">
    <property type="entry name" value="Polyketide synthase type I"/>
    <property type="match status" value="1"/>
</dbReference>
<dbReference type="Pfam" id="PF00107">
    <property type="entry name" value="ADH_zinc_N"/>
    <property type="match status" value="1"/>
</dbReference>
<dbReference type="InterPro" id="IPR045851">
    <property type="entry name" value="AMP-bd_C_sf"/>
</dbReference>
<dbReference type="PANTHER" id="PTHR43775:SF37">
    <property type="entry name" value="SI:DKEY-61P9.11"/>
    <property type="match status" value="1"/>
</dbReference>
<dbReference type="Pfam" id="PF00668">
    <property type="entry name" value="Condensation"/>
    <property type="match status" value="1"/>
</dbReference>
<dbReference type="PROSITE" id="PS50075">
    <property type="entry name" value="CARRIER"/>
    <property type="match status" value="2"/>
</dbReference>
<dbReference type="GO" id="GO:0004312">
    <property type="term" value="F:fatty acid synthase activity"/>
    <property type="evidence" value="ECO:0007669"/>
    <property type="project" value="TreeGrafter"/>
</dbReference>
<dbReference type="SUPFAM" id="SSF50129">
    <property type="entry name" value="GroES-like"/>
    <property type="match status" value="1"/>
</dbReference>
<dbReference type="GO" id="GO:0031177">
    <property type="term" value="F:phosphopantetheine binding"/>
    <property type="evidence" value="ECO:0007669"/>
    <property type="project" value="InterPro"/>
</dbReference>
<dbReference type="InterPro" id="IPR020806">
    <property type="entry name" value="PKS_PP-bd"/>
</dbReference>
<feature type="active site" description="Proton acceptor; for dehydratase activity" evidence="9">
    <location>
        <position position="995"/>
    </location>
</feature>
<dbReference type="InterPro" id="IPR013120">
    <property type="entry name" value="FAR_NAD-bd"/>
</dbReference>
<dbReference type="SUPFAM" id="SSF51735">
    <property type="entry name" value="NAD(P)-binding Rossmann-fold domains"/>
    <property type="match status" value="4"/>
</dbReference>
<keyword evidence="6" id="KW-0511">Multifunctional enzyme</keyword>
<accession>R7YW39</accession>
<dbReference type="InterPro" id="IPR036736">
    <property type="entry name" value="ACP-like_sf"/>
</dbReference>
<feature type="compositionally biased region" description="Polar residues" evidence="10">
    <location>
        <begin position="1"/>
        <end position="33"/>
    </location>
</feature>
<feature type="compositionally biased region" description="Basic and acidic residues" evidence="10">
    <location>
        <begin position="2350"/>
        <end position="2367"/>
    </location>
</feature>
<dbReference type="OrthoDB" id="329835at2759"/>
<dbReference type="SUPFAM" id="SSF52777">
    <property type="entry name" value="CoA-dependent acyltransferases"/>
    <property type="match status" value="2"/>
</dbReference>
<dbReference type="SUPFAM" id="SSF47336">
    <property type="entry name" value="ACP-like"/>
    <property type="match status" value="2"/>
</dbReference>
<dbReference type="PANTHER" id="PTHR43775">
    <property type="entry name" value="FATTY ACID SYNTHASE"/>
    <property type="match status" value="1"/>
</dbReference>
<keyword evidence="3" id="KW-0436">Ligase</keyword>
<dbReference type="CDD" id="cd05930">
    <property type="entry name" value="A_NRPS"/>
    <property type="match status" value="1"/>
</dbReference>
<dbReference type="Pfam" id="PF23114">
    <property type="entry name" value="NAD-bd_HRPKS_sdrA"/>
    <property type="match status" value="1"/>
</dbReference>
<dbReference type="Gene3D" id="3.40.50.720">
    <property type="entry name" value="NAD(P)-binding Rossmann-like Domain"/>
    <property type="match status" value="4"/>
</dbReference>
<dbReference type="SMART" id="SM00823">
    <property type="entry name" value="PKS_PP"/>
    <property type="match status" value="2"/>
</dbReference>
<dbReference type="Gene3D" id="3.30.300.30">
    <property type="match status" value="1"/>
</dbReference>
<evidence type="ECO:0000256" key="10">
    <source>
        <dbReference type="SAM" id="MobiDB-lite"/>
    </source>
</evidence>
<dbReference type="InterPro" id="IPR014030">
    <property type="entry name" value="Ketoacyl_synth_N"/>
</dbReference>
<evidence type="ECO:0000256" key="5">
    <source>
        <dbReference type="ARBA" id="ARBA00022857"/>
    </source>
</evidence>
<feature type="domain" description="Carrier" evidence="11">
    <location>
        <begin position="2262"/>
        <end position="2339"/>
    </location>
</feature>
<dbReference type="SMART" id="SM00822">
    <property type="entry name" value="PKS_KR"/>
    <property type="match status" value="1"/>
</dbReference>
<dbReference type="InterPro" id="IPR011032">
    <property type="entry name" value="GroES-like_sf"/>
</dbReference>
<dbReference type="CDD" id="cd00833">
    <property type="entry name" value="PKS"/>
    <property type="match status" value="1"/>
</dbReference>
<dbReference type="Pfam" id="PF00109">
    <property type="entry name" value="ketoacyl-synt"/>
    <property type="match status" value="1"/>
</dbReference>
<evidence type="ECO:0000256" key="2">
    <source>
        <dbReference type="ARBA" id="ARBA00022553"/>
    </source>
</evidence>
<dbReference type="InterPro" id="IPR016035">
    <property type="entry name" value="Acyl_Trfase/lysoPLipase"/>
</dbReference>
<dbReference type="eggNOG" id="KOG1202">
    <property type="taxonomic scope" value="Eukaryota"/>
</dbReference>
<dbReference type="InterPro" id="IPR036291">
    <property type="entry name" value="NAD(P)-bd_dom_sf"/>
</dbReference>
<dbReference type="SMART" id="SM00829">
    <property type="entry name" value="PKS_ER"/>
    <property type="match status" value="1"/>
</dbReference>
<dbReference type="SMART" id="SM00826">
    <property type="entry name" value="PKS_DH"/>
    <property type="match status" value="1"/>
</dbReference>
<dbReference type="InterPro" id="IPR049551">
    <property type="entry name" value="PKS_DH_C"/>
</dbReference>
<dbReference type="InterPro" id="IPR009081">
    <property type="entry name" value="PP-bd_ACP"/>
</dbReference>
<dbReference type="NCBIfam" id="TIGR01733">
    <property type="entry name" value="AA-adenyl-dom"/>
    <property type="match status" value="1"/>
</dbReference>
<dbReference type="Gene3D" id="3.30.559.10">
    <property type="entry name" value="Chloramphenicol acetyltransferase-like domain"/>
    <property type="match status" value="1"/>
</dbReference>
<dbReference type="FunFam" id="3.40.366.10:FF:000002">
    <property type="entry name" value="Probable polyketide synthase 2"/>
    <property type="match status" value="1"/>
</dbReference>
<dbReference type="InterPro" id="IPR013154">
    <property type="entry name" value="ADH-like_N"/>
</dbReference>
<dbReference type="Gene3D" id="1.10.1200.10">
    <property type="entry name" value="ACP-like"/>
    <property type="match status" value="2"/>
</dbReference>
<dbReference type="Pfam" id="PF02801">
    <property type="entry name" value="Ketoacyl-synt_C"/>
    <property type="match status" value="1"/>
</dbReference>
<dbReference type="EMBL" id="JH767578">
    <property type="protein sequence ID" value="EON66092.1"/>
    <property type="molecule type" value="Genomic_DNA"/>
</dbReference>
<dbReference type="Pfam" id="PF16197">
    <property type="entry name" value="KAsynt_C_assoc"/>
    <property type="match status" value="1"/>
</dbReference>
<dbReference type="InterPro" id="IPR020845">
    <property type="entry name" value="AMP-binding_CS"/>
</dbReference>
<feature type="active site" description="Proton donor; for dehydratase activity" evidence="9">
    <location>
        <position position="1185"/>
    </location>
</feature>
<evidence type="ECO:0000256" key="7">
    <source>
        <dbReference type="ARBA" id="ARBA00023315"/>
    </source>
</evidence>
<dbReference type="InterPro" id="IPR014043">
    <property type="entry name" value="Acyl_transferase_dom"/>
</dbReference>
<dbReference type="InterPro" id="IPR020807">
    <property type="entry name" value="PKS_DH"/>
</dbReference>
<dbReference type="InterPro" id="IPR023213">
    <property type="entry name" value="CAT-like_dom_sf"/>
</dbReference>
<evidence type="ECO:0000256" key="3">
    <source>
        <dbReference type="ARBA" id="ARBA00022598"/>
    </source>
</evidence>
<dbReference type="Proteomes" id="UP000016924">
    <property type="component" value="Unassembled WGS sequence"/>
</dbReference>
<dbReference type="Gene3D" id="3.40.366.10">
    <property type="entry name" value="Malonyl-Coenzyme A Acyl Carrier Protein, domain 2"/>
    <property type="match status" value="1"/>
</dbReference>
<dbReference type="GO" id="GO:1901336">
    <property type="term" value="P:lactone biosynthetic process"/>
    <property type="evidence" value="ECO:0007669"/>
    <property type="project" value="UniProtKB-ARBA"/>
</dbReference>
<keyword evidence="15" id="KW-1185">Reference proteome</keyword>
<dbReference type="Gene3D" id="3.30.559.30">
    <property type="entry name" value="Nonribosomal peptide synthetase, condensation domain"/>
    <property type="match status" value="1"/>
</dbReference>
<proteinExistence type="inferred from homology"/>
<dbReference type="InterPro" id="IPR000873">
    <property type="entry name" value="AMP-dep_synth/lig_dom"/>
</dbReference>
<dbReference type="InterPro" id="IPR050091">
    <property type="entry name" value="PKS_NRPS_Biosynth_Enz"/>
</dbReference>
<dbReference type="InterPro" id="IPR001227">
    <property type="entry name" value="Ac_transferase_dom_sf"/>
</dbReference>
<dbReference type="SUPFAM" id="SSF53901">
    <property type="entry name" value="Thiolase-like"/>
    <property type="match status" value="1"/>
</dbReference>
<dbReference type="Gene3D" id="3.10.129.110">
    <property type="entry name" value="Polyketide synthase dehydratase"/>
    <property type="match status" value="1"/>
</dbReference>
<dbReference type="InterPro" id="IPR020841">
    <property type="entry name" value="PKS_Beta-ketoAc_synthase_dom"/>
</dbReference>
<dbReference type="STRING" id="1168221.R7YW39"/>
<dbReference type="PROSITE" id="PS00455">
    <property type="entry name" value="AMP_BINDING"/>
    <property type="match status" value="1"/>
</dbReference>
<evidence type="ECO:0000313" key="15">
    <source>
        <dbReference type="Proteomes" id="UP000016924"/>
    </source>
</evidence>
<dbReference type="GeneID" id="19902646"/>
<comment type="similarity">
    <text evidence="8">In the C-terminal section; belongs to the NRP synthetase family.</text>
</comment>
<dbReference type="SUPFAM" id="SSF52151">
    <property type="entry name" value="FabD/lysophospholipase-like"/>
    <property type="match status" value="1"/>
</dbReference>
<dbReference type="GO" id="GO:0016491">
    <property type="term" value="F:oxidoreductase activity"/>
    <property type="evidence" value="ECO:0007669"/>
    <property type="project" value="InterPro"/>
</dbReference>
<keyword evidence="1" id="KW-0596">Phosphopantetheine</keyword>
<feature type="region of interest" description="C-terminal hotdog fold" evidence="9">
    <location>
        <begin position="1120"/>
        <end position="1278"/>
    </location>
</feature>
<dbReference type="Pfam" id="PF00550">
    <property type="entry name" value="PP-binding"/>
    <property type="match status" value="2"/>
</dbReference>
<evidence type="ECO:0000259" key="11">
    <source>
        <dbReference type="PROSITE" id="PS50075"/>
    </source>
</evidence>
<evidence type="ECO:0000313" key="14">
    <source>
        <dbReference type="EMBL" id="EON66092.1"/>
    </source>
</evidence>
<dbReference type="InterPro" id="IPR016039">
    <property type="entry name" value="Thiolase-like"/>
</dbReference>
<evidence type="ECO:0000256" key="8">
    <source>
        <dbReference type="ARBA" id="ARBA00029443"/>
    </source>
</evidence>
<dbReference type="OMA" id="STWSVPH"/>
<dbReference type="CDD" id="cd20483">
    <property type="entry name" value="C_PKS-NRPS"/>
    <property type="match status" value="1"/>
</dbReference>
<feature type="region of interest" description="Disordered" evidence="10">
    <location>
        <begin position="1"/>
        <end position="37"/>
    </location>
</feature>
<dbReference type="Gene3D" id="3.40.50.12780">
    <property type="entry name" value="N-terminal domain of ligase-like"/>
    <property type="match status" value="1"/>
</dbReference>
<dbReference type="InterPro" id="IPR057326">
    <property type="entry name" value="KR_dom"/>
</dbReference>
<dbReference type="Pfam" id="PF00501">
    <property type="entry name" value="AMP-binding"/>
    <property type="match status" value="1"/>
</dbReference>
<sequence>MSNSQSASASTLGEPSSYQSSLLDDGTLSSASTAPPRDDPSVIVGLACRVPGADSPSQLWDNIIAQKDLQKKMPEDRFLVDNFYHKDGTNKGTTNAKYGYFLNQNLGDFDPGFFGISGKEAEAMDPQQRLLLEVVYEALEDAGISLESINGSQTSVFCGSFTNDYDKMTVKDLAYYPKYTVTGTGNAILSNRISYFYNLHGASVTIDTACSSSLVCFHLGNQSLANQEADISIVVGSALHFDPNIFITMTDLGMLSTDGRCRAFDADGSGYVRGEGICAAVLKRRSEAEMNGDRIRAVIRATAVNHDGRKQGITYPNSDAQEALIRATYKNAGLDPCDTQYFEAHGTGTKAGDPQETRAIGAVFAPNREQPLHVGSVKTNIGHLEGASGLAAIIKTTMALEHGQIPPNMLFKNPNPAIKFSEWKLQVPEQLQVWQPGKDGIRRASINSFGYGGTNAHAVLEDYQSPARPSVSAPLPERLASMPSSRPYLVPLTSHSDRAGKLLNARLIEYLNTHPSVEIPDFAHSLSVRRSMHAQRSFAIGKDHEELVSDLASPQPIANWTGASKSQPRLGFVFTGQGGQWFAMGRQLIQQSPLFRQTLERCDQVLQSLPDRPEWSVVEELMRSKDDCRLGETLFSQPICTALQLAILSLLTQWGINCSACVGHSSGEMAAAYAAGILSFENAMIAAYYRGLYMSSGSKNASATPGAMMAVGLTEAEALVELEPYKGRACIAAVNSPSTMTLSGDEDAILELKQTLTARKVFARQLQVAQAFHSHHMNPLAPAYQEALKTCSGFITQPPTCLMVSSVTARVADSPNMGDSYWARNMTGAVRFSDALTGILLDEEDRQNIDILVEIGPHPALKGPARQIAQSLRLEIPYIASLTRGIPDFNGLLTAAGQLFSLGYPVDLAAVNRDHFITELGVPAGTSESVKLNDIPTYAWDHGTRYWAETRAIKDHRLRKYRHSILGAPVPGSVARHPRWRNYLRQSELPWLTEHVVDGKVIFPGAGYVCMAIEAIVRLSDQATSEIKAIVLEDVVIKSALTVSDTDVGSEILLEVQPSRISSKSRSDDTYEFVISSYDESGERCTEHCHGLVSIEKGSPAEVKTLTAYPSPDHLRRATTRCVGHNSFYRHLASIGLQYGENFRLLYGDLESGPGFCMAPLTYRPLNVGTSEPYDATILHPTVLDSVFHVVFTAIESRLGRPLDEPFVPTYIRCLKLSGLLANGSPFEDRKMKVTSLTKLPSARVAFNDMLLHSEEDNKLLMEIQGLQVTSLGKDEEGKSKRSLYFRQRWQPCFSLLGSNTQTPAIDSLSNAVDLFAHQYPNSKILHLTSSPESTADVLHTLGGTKHERRRFGSMDVFSFAKPLGEEFDQLIETRPGLVKICEPKDGEYDLVVLSENVEIDVATLLKAEGHIISEVQAVATEQLAEVFTSGKISAWQKKGEESAPLGGLTVVLPGGTSESASSILAGLRCGNSGPVSTTTLPALSKQAPPFKNIVVLSNLAESIDNVATYQGMQNLLAEAALNVLWITQGATMESNNPDDAMIIGLARAARSENDQLRLVTMDLDKNMQGGFVANRILHALDPRFEEDELTERNGCIYIPRVEADDTLNSKLRNGVSCEPRSEKFGEKRPLALKIGKIGLLETLYFGEDEEIIDSDLAEDEVEIETKASAINFRDIAASMGIIEDYRLGDECAGSVIRVGSKVNPRDFQIGDRVVAWRPGQGAHRAIVRNPASLCDKLPASMSYAAAAALPCILTTAYYALVEVARIQPGETVLIHGAMGGVGQMAIQIAHRAGAQVFATVGSQAKRDALKTKYGLTDDCIFSSRDDTFVDGVMKATNGKGADVVLNSLAGKLLHAGWSCVAPFGRFIEIGKRDIHENTNLGMRAFAKSVLFACVDLITIFELNKPLGARIFKECCELVHKGEITPPEIKEVSYADVQSGFRLLQMGKHTGKVVLVPHKDDVVPVLPASYRGSPIFSSTKAYLLVGGLGGLGRTLAEWMVRRGAKNLVFLSRSGSDRPEAKTTVEWLEARGVRATVYRGDVSSYADVERCIQSVGGELAGIFQAAMVLQDAPLSTMTFKQWQTCIQPKVKGTWNLHQATLQTSLDFFVCFSSVSGIIGSKAQANYSAANNYLDSLMRYRRERGLAATTMNVGAITGVGVVSEDLALQKVMERTGMDLVNEEELLYLLEEAVKSDSSLTVSERGVDMHQIITGLNLSRKDLHWATKPLHRNLYANHDYSTAADAAQGGQNLMALLETATTLEEKIPIFLEAFVKKIAAILAVPVDIIEPGNSLSAYGLDSIVAVEFRKWFRKAVGVDVALFDVLGAKSIASLVSKVAGMIATDKKIAKKDNADAHAADQSEKTKESQEVAHTSTGEIPKADISKPIPLSTFQSRLWWTHNLAEDKSLLNLPITFHLKGVPDVPALREAYREMIQQDAILHTAYFEGDDFAEQEVLNDFQFELGFKDLSAEAVPEKALEALVAHTKSIELDIENGEIFKAALVKLGREAYAIVNVMHHISVDRGSTKPWIDRLVVLYDAIRERKDLSAVPRPQISYADFTVWHNARLASPAFQPEIAFWKQVMSGAPSACKLLPFAKRDRPAHGDLDRAIHKTQLGLGLLNRMKRVCAQSNATPFHFLLAAFRAFYHRYTEDNDLTILMVDGSRPHLDVEDVTGFYVNMVPIRCQDECDSSFDQLLGASKNRVLEALSHKDVPFETIVDTIQAEKTQSHLPVSQIAINYQVHGEMPLFHTKDFDIVNITSDDIPTACEIAVEALEDSDGLNLRVEYSTALYSHADMERFTDNFLTFMSSCIKDHRQPIEEIKMCGPKELAHLKTNYWNLEHTANKWDDKSVLDRIFQQADTSPQAIALETSDGARITYGDLVDKARKIGYSLQEAGAVSGARIAVLAQPGVEAVCGMLGALLARCAYVALDPSFAVERLSFMVTDSNARVLLAGQEMAQLGGEIVQKSGNSTRLLKIADCTTASGKMAAGQTHCPQDPFYMIYTSGSTGKPKGVVLTQSNTQQMLSTLQNDYRFTHQDKFLHQSSICFDLSVVQIFSALTAGATVCIASSETRKDPAALADFMRRTSVSVTYFTPTQFALLLEHNNQALQQCSSYRVAYFAGERLPVRIARAFYDLGTPAVLYNTWSPSELVVQTTIHKTNYPDENAISIPIGFPMANCRHYIVDSRLNPLPVGMVGEIVVGGAQVGAGYLNRPANNANSFLHDPFCSDADRERGWTRMFRTGDKGRFRTDAQLEFHGRIAGDKQIKLRGFRVDLGEVEQRLYRESSIEEQGLVDVSVIARNSEESSSITDDRQLVAFLVTKNPISTALQHVYATALHERIGKHLNVYMLPSGYQFLEGLPVTIGGKVDLQNLHKRKLNLIYPGTNPQGNSTTAAPGTDAGLGAREGKVIQLIKDVLGQDREVGLLDNFFAIGGNSLLLLRLQSRLKRAFKIAPPLPQLLKDPTAAGICAYIANGGKSSSSSIAADESAVDWTKEAALPTVGRYSPQQGAQPVVRADLQSILITGVESFIGIHLLATILASKESTMTIYVLGSSTRLSESDLIEKLEAYEILNDSNKKALASRIRYVPGALDQPRFGLSGSEFETLGQSIQAVYHLGGHVSLLKSYRDLKQPNVSAVFDLVELAGLGKQLTEIHYLSTWSVPHLQSWSASRLSRKSISTLEEDATHFAPPATHEHGYFKTRWVAEKVLSQASARGFPVSIYRSSAVTANSNSQVPGSGDGFVGQMILGMIDTGLVPQVGLGEPSWAIDFIPVDYLCTTLHSLMTRDEVATKDLAVFHIGNTQPLRLQDLPAVIGQIRPDKGEGRAVPLTDWLAAQSDGAKAEEQLSWAVLKGYLSAGHVMFALDRSKTDAALKLIGESADCPPVDSVYLRDLWKAQTSG</sequence>
<dbReference type="PROSITE" id="PS52004">
    <property type="entry name" value="KS3_2"/>
    <property type="match status" value="1"/>
</dbReference>
<dbReference type="InterPro" id="IPR010071">
    <property type="entry name" value="AA_adenyl_dom"/>
</dbReference>
<keyword evidence="5" id="KW-0521">NADP</keyword>
<dbReference type="SMART" id="SM00827">
    <property type="entry name" value="PKS_AT"/>
    <property type="match status" value="1"/>
</dbReference>
<keyword evidence="2" id="KW-0597">Phosphoprotein</keyword>
<dbReference type="Gene3D" id="3.40.47.10">
    <property type="match status" value="1"/>
</dbReference>
<feature type="region of interest" description="Disordered" evidence="10">
    <location>
        <begin position="2350"/>
        <end position="2380"/>
    </location>
</feature>
<dbReference type="SUPFAM" id="SSF56801">
    <property type="entry name" value="Acetyl-CoA synthetase-like"/>
    <property type="match status" value="1"/>
</dbReference>
<dbReference type="InterPro" id="IPR049552">
    <property type="entry name" value="PKS_DH_N"/>
</dbReference>
<dbReference type="InterPro" id="IPR049900">
    <property type="entry name" value="PKS_mFAS_DH"/>
</dbReference>
<organism evidence="14 15">
    <name type="scientific">Coniosporium apollinis (strain CBS 100218)</name>
    <name type="common">Rock-inhabiting black yeast</name>
    <dbReference type="NCBI Taxonomy" id="1168221"/>
    <lineage>
        <taxon>Eukaryota</taxon>
        <taxon>Fungi</taxon>
        <taxon>Dikarya</taxon>
        <taxon>Ascomycota</taxon>
        <taxon>Pezizomycotina</taxon>
        <taxon>Dothideomycetes</taxon>
        <taxon>Dothideomycetes incertae sedis</taxon>
        <taxon>Coniosporium</taxon>
    </lineage>
</organism>
<dbReference type="SUPFAM" id="SSF55048">
    <property type="entry name" value="Probable ACP-binding domain of malonyl-CoA ACP transacylase"/>
    <property type="match status" value="1"/>
</dbReference>
<dbReference type="FunFam" id="3.40.50.720:FF:000209">
    <property type="entry name" value="Polyketide synthase Pks12"/>
    <property type="match status" value="1"/>
</dbReference>
<dbReference type="GO" id="GO:0016874">
    <property type="term" value="F:ligase activity"/>
    <property type="evidence" value="ECO:0007669"/>
    <property type="project" value="UniProtKB-KW"/>
</dbReference>
<dbReference type="InterPro" id="IPR014031">
    <property type="entry name" value="Ketoacyl_synth_C"/>
</dbReference>
<dbReference type="InterPro" id="IPR056501">
    <property type="entry name" value="NAD-bd_HRPKS_sdrA"/>
</dbReference>
<dbReference type="InterPro" id="IPR013968">
    <property type="entry name" value="PKS_KR"/>
</dbReference>
<keyword evidence="4" id="KW-0808">Transferase</keyword>
<dbReference type="InterPro" id="IPR013149">
    <property type="entry name" value="ADH-like_C"/>
</dbReference>
<protein>
    <recommendedName>
        <fullName evidence="16">Carrier domain-containing protein</fullName>
    </recommendedName>
</protein>
<dbReference type="Pfam" id="PF21089">
    <property type="entry name" value="PKS_DH_N"/>
    <property type="match status" value="1"/>
</dbReference>
<dbReference type="InterPro" id="IPR032821">
    <property type="entry name" value="PKS_assoc"/>
</dbReference>
<feature type="domain" description="Ketosynthase family 3 (KS3)" evidence="12">
    <location>
        <begin position="38"/>
        <end position="462"/>
    </location>
</feature>
<evidence type="ECO:0000256" key="9">
    <source>
        <dbReference type="PROSITE-ProRule" id="PRU01363"/>
    </source>
</evidence>
<evidence type="ECO:0000256" key="6">
    <source>
        <dbReference type="ARBA" id="ARBA00023268"/>
    </source>
</evidence>
<dbReference type="RefSeq" id="XP_007781409.1">
    <property type="nucleotide sequence ID" value="XM_007783219.1"/>
</dbReference>
<dbReference type="InterPro" id="IPR016036">
    <property type="entry name" value="Malonyl_transacylase_ACP-bd"/>
</dbReference>
<dbReference type="Pfam" id="PF07993">
    <property type="entry name" value="NAD_binding_4"/>
    <property type="match status" value="1"/>
</dbReference>
<dbReference type="CDD" id="cd05195">
    <property type="entry name" value="enoyl_red"/>
    <property type="match status" value="1"/>
</dbReference>
<evidence type="ECO:0008006" key="16">
    <source>
        <dbReference type="Google" id="ProtNLM"/>
    </source>
</evidence>
<dbReference type="HOGENOM" id="CLU_000022_37_9_1"/>
<dbReference type="InterPro" id="IPR042104">
    <property type="entry name" value="PKS_dehydratase_sf"/>
</dbReference>
<evidence type="ECO:0000259" key="12">
    <source>
        <dbReference type="PROSITE" id="PS52004"/>
    </source>
</evidence>
<dbReference type="PROSITE" id="PS52019">
    <property type="entry name" value="PKS_MFAS_DH"/>
    <property type="match status" value="1"/>
</dbReference>